<proteinExistence type="predicted"/>
<dbReference type="Pfam" id="PF01551">
    <property type="entry name" value="Peptidase_M23"/>
    <property type="match status" value="1"/>
</dbReference>
<evidence type="ECO:0000313" key="4">
    <source>
        <dbReference type="EMBL" id="MCG2587131.1"/>
    </source>
</evidence>
<dbReference type="PANTHER" id="PTHR21666:SF289">
    <property type="entry name" value="L-ALA--D-GLU ENDOPEPTIDASE"/>
    <property type="match status" value="1"/>
</dbReference>
<dbReference type="Proteomes" id="UP001165366">
    <property type="component" value="Unassembled WGS sequence"/>
</dbReference>
<dbReference type="CDD" id="cd12797">
    <property type="entry name" value="M23_peptidase"/>
    <property type="match status" value="1"/>
</dbReference>
<dbReference type="PANTHER" id="PTHR21666">
    <property type="entry name" value="PEPTIDASE-RELATED"/>
    <property type="match status" value="1"/>
</dbReference>
<sequence length="430" mass="50299">MMNLNSFLMIGFIALIATVGLTAEALAQAEESQAQSSYERMRAEILERQQSTRSQIETLDEQIASYTQRLNERSEEYDEVYQRYEELNRLISLQRERLRQMNREQRQIQEEITLIQNNQAELRQRLNTLMNEYKESLTYLYKHGRTTELALLLTSTSINQLMVRTFYLARFNDYLQEQLNEIEETRLRLEQSRQDLEASSERNRIALGEIETETENLQQQQNRQQQLVDSLKQDIANLEEEKQNREQQKQNLENTMENLIREEEQLRRAEASGETVVRREVSVSDEELNMYEAEFRDQRGQLPWPVDNGTITEKFGERVHPVFGTRTRNLGVDIAALPRSSVQVVNDGYVYGIQPLQGYGDVVFVSHGDYKTAYGNLSEIYVRKNQVLRRGDTIGLSGDENSIRGEVIFFLIRDGSQMVDPELWLEEARL</sequence>
<dbReference type="Gene3D" id="2.70.70.10">
    <property type="entry name" value="Glucose Permease (Domain IIA)"/>
    <property type="match status" value="1"/>
</dbReference>
<name>A0ABS9K8F6_9BACT</name>
<evidence type="ECO:0000313" key="5">
    <source>
        <dbReference type="Proteomes" id="UP001165366"/>
    </source>
</evidence>
<protein>
    <submittedName>
        <fullName evidence="4">Peptidoglycan DD-metalloendopeptidase family protein</fullName>
    </submittedName>
</protein>
<keyword evidence="1" id="KW-0732">Signal</keyword>
<dbReference type="Gene3D" id="6.10.250.3150">
    <property type="match status" value="1"/>
</dbReference>
<comment type="caution">
    <text evidence="4">The sequence shown here is derived from an EMBL/GenBank/DDBJ whole genome shotgun (WGS) entry which is preliminary data.</text>
</comment>
<reference evidence="4" key="2">
    <citation type="submission" date="2024-05" db="EMBL/GenBank/DDBJ databases">
        <title>Rhodohalobacter halophilus gen. nov., sp. nov., a moderately halophilic member of the family Balneolaceae.</title>
        <authorList>
            <person name="Xia J."/>
        </authorList>
    </citation>
    <scope>NUCLEOTIDE SEQUENCE</scope>
    <source>
        <strain evidence="4">WB101</strain>
    </source>
</reference>
<organism evidence="4 5">
    <name type="scientific">Rhodohalobacter sulfatireducens</name>
    <dbReference type="NCBI Taxonomy" id="2911366"/>
    <lineage>
        <taxon>Bacteria</taxon>
        <taxon>Pseudomonadati</taxon>
        <taxon>Balneolota</taxon>
        <taxon>Balneolia</taxon>
        <taxon>Balneolales</taxon>
        <taxon>Balneolaceae</taxon>
        <taxon>Rhodohalobacter</taxon>
    </lineage>
</organism>
<feature type="domain" description="M23ase beta-sheet core" evidence="3">
    <location>
        <begin position="329"/>
        <end position="421"/>
    </location>
</feature>
<accession>A0ABS9K8F6</accession>
<evidence type="ECO:0000256" key="1">
    <source>
        <dbReference type="ARBA" id="ARBA00022729"/>
    </source>
</evidence>
<dbReference type="SUPFAM" id="SSF51261">
    <property type="entry name" value="Duplicated hybrid motif"/>
    <property type="match status" value="1"/>
</dbReference>
<dbReference type="RefSeq" id="WP_237851977.1">
    <property type="nucleotide sequence ID" value="NZ_JAKLWS010000001.1"/>
</dbReference>
<keyword evidence="5" id="KW-1185">Reference proteome</keyword>
<dbReference type="InterPro" id="IPR016047">
    <property type="entry name" value="M23ase_b-sheet_dom"/>
</dbReference>
<reference evidence="4" key="1">
    <citation type="submission" date="2022-01" db="EMBL/GenBank/DDBJ databases">
        <authorList>
            <person name="Wang Y."/>
        </authorList>
    </citation>
    <scope>NUCLEOTIDE SEQUENCE</scope>
    <source>
        <strain evidence="4">WB101</strain>
    </source>
</reference>
<feature type="coiled-coil region" evidence="2">
    <location>
        <begin position="56"/>
        <end position="132"/>
    </location>
</feature>
<evidence type="ECO:0000256" key="2">
    <source>
        <dbReference type="SAM" id="Coils"/>
    </source>
</evidence>
<dbReference type="InterPro" id="IPR011055">
    <property type="entry name" value="Dup_hybrid_motif"/>
</dbReference>
<feature type="coiled-coil region" evidence="2">
    <location>
        <begin position="172"/>
        <end position="272"/>
    </location>
</feature>
<evidence type="ECO:0000259" key="3">
    <source>
        <dbReference type="Pfam" id="PF01551"/>
    </source>
</evidence>
<gene>
    <name evidence="4" type="ORF">L6773_01040</name>
</gene>
<dbReference type="InterPro" id="IPR050570">
    <property type="entry name" value="Cell_wall_metabolism_enzyme"/>
</dbReference>
<keyword evidence="2" id="KW-0175">Coiled coil</keyword>
<dbReference type="EMBL" id="JAKLWS010000001">
    <property type="protein sequence ID" value="MCG2587131.1"/>
    <property type="molecule type" value="Genomic_DNA"/>
</dbReference>